<sequence length="420" mass="42514">MIGLAACGDNPAGSGGGNGGNGGGQPQPAPVSTVTVDPQQVTLEIGMHRLIGARTLAADGAELTGRAVTWSSSNPAVAEVSAAGQVTARATGIAMIRAAAEGRFAETRVEVPAPVSRVQVLPGTLALRVGENGVLQASAFGPGGAPVTGLPVQWTSLNPATATVAADGRVTALDAGEARIRATVLGVSAEALVQVSPPPPPLVHHVSVTPTMVQLKVGESWSFTAQPLSAANQPVEAPAAAWSSSNPAVATVTADGRVQARAVGTAMIRATIAGVTGEGSVTVAAEPPPPPDPVVYDLVTMDGQSLPAALYTRSLPGGVTGTVRIQGGYFKPDAFDAAGRAHYELALFSSTFLPDGSLRDSETYFDEGTAERQSDGSVLLRSSMHAGFTFTARGGGVGTIIVRQTLGGEGPVREYLFRAD</sequence>
<dbReference type="Gene3D" id="2.60.40.1080">
    <property type="match status" value="3"/>
</dbReference>
<feature type="domain" description="BIG2" evidence="2">
    <location>
        <begin position="202"/>
        <end position="282"/>
    </location>
</feature>
<feature type="compositionally biased region" description="Gly residues" evidence="1">
    <location>
        <begin position="13"/>
        <end position="25"/>
    </location>
</feature>
<keyword evidence="4" id="KW-1185">Reference proteome</keyword>
<name>A0A841H2Q7_9BACT</name>
<dbReference type="PANTHER" id="PTHR23019">
    <property type="entry name" value="NUCLEAR PORE MEMBRANE GLYCOPROTEIN GP210-RELATED"/>
    <property type="match status" value="1"/>
</dbReference>
<dbReference type="AlphaFoldDB" id="A0A841H2Q7"/>
<accession>A0A841H2Q7</accession>
<feature type="region of interest" description="Disordered" evidence="1">
    <location>
        <begin position="7"/>
        <end position="34"/>
    </location>
</feature>
<dbReference type="InterPro" id="IPR045197">
    <property type="entry name" value="NUP210-like"/>
</dbReference>
<evidence type="ECO:0000259" key="2">
    <source>
        <dbReference type="SMART" id="SM00635"/>
    </source>
</evidence>
<dbReference type="SUPFAM" id="SSF49373">
    <property type="entry name" value="Invasin/intimin cell-adhesion fragments"/>
    <property type="match status" value="3"/>
</dbReference>
<evidence type="ECO:0000256" key="1">
    <source>
        <dbReference type="SAM" id="MobiDB-lite"/>
    </source>
</evidence>
<dbReference type="InterPro" id="IPR008964">
    <property type="entry name" value="Invasin/intimin_cell_adhesion"/>
</dbReference>
<dbReference type="PANTHER" id="PTHR23019:SF0">
    <property type="entry name" value="NUCLEAR PORE MEMBRANE GLYCOPROTEIN 210"/>
    <property type="match status" value="1"/>
</dbReference>
<comment type="caution">
    <text evidence="3">The sequence shown here is derived from an EMBL/GenBank/DDBJ whole genome shotgun (WGS) entry which is preliminary data.</text>
</comment>
<dbReference type="InterPro" id="IPR003343">
    <property type="entry name" value="Big_2"/>
</dbReference>
<evidence type="ECO:0000313" key="3">
    <source>
        <dbReference type="EMBL" id="MBB6072139.1"/>
    </source>
</evidence>
<organism evidence="3 4">
    <name type="scientific">Longimicrobium terrae</name>
    <dbReference type="NCBI Taxonomy" id="1639882"/>
    <lineage>
        <taxon>Bacteria</taxon>
        <taxon>Pseudomonadati</taxon>
        <taxon>Gemmatimonadota</taxon>
        <taxon>Longimicrobiia</taxon>
        <taxon>Longimicrobiales</taxon>
        <taxon>Longimicrobiaceae</taxon>
        <taxon>Longimicrobium</taxon>
    </lineage>
</organism>
<reference evidence="3 4" key="1">
    <citation type="submission" date="2020-08" db="EMBL/GenBank/DDBJ databases">
        <title>Genomic Encyclopedia of Type Strains, Phase IV (KMG-IV): sequencing the most valuable type-strain genomes for metagenomic binning, comparative biology and taxonomic classification.</title>
        <authorList>
            <person name="Goeker M."/>
        </authorList>
    </citation>
    <scope>NUCLEOTIDE SEQUENCE [LARGE SCALE GENOMIC DNA]</scope>
    <source>
        <strain evidence="3 4">DSM 29007</strain>
    </source>
</reference>
<gene>
    <name evidence="3" type="ORF">HNQ61_003800</name>
</gene>
<feature type="domain" description="BIG2" evidence="2">
    <location>
        <begin position="114"/>
        <end position="194"/>
    </location>
</feature>
<dbReference type="Proteomes" id="UP000582837">
    <property type="component" value="Unassembled WGS sequence"/>
</dbReference>
<feature type="domain" description="BIG2" evidence="2">
    <location>
        <begin position="30"/>
        <end position="110"/>
    </location>
</feature>
<proteinExistence type="predicted"/>
<dbReference type="RefSeq" id="WP_170034717.1">
    <property type="nucleotide sequence ID" value="NZ_JABDTL010000001.1"/>
</dbReference>
<evidence type="ECO:0000313" key="4">
    <source>
        <dbReference type="Proteomes" id="UP000582837"/>
    </source>
</evidence>
<dbReference type="EMBL" id="JACHIA010000012">
    <property type="protein sequence ID" value="MBB6072139.1"/>
    <property type="molecule type" value="Genomic_DNA"/>
</dbReference>
<dbReference type="Pfam" id="PF02368">
    <property type="entry name" value="Big_2"/>
    <property type="match status" value="3"/>
</dbReference>
<dbReference type="SMART" id="SM00635">
    <property type="entry name" value="BID_2"/>
    <property type="match status" value="3"/>
</dbReference>
<protein>
    <submittedName>
        <fullName evidence="3">Uncharacterized protein YjdB</fullName>
    </submittedName>
</protein>